<sequence length="942" mass="108566">MDTIQKSSPSNLEQSTETDTGVEISHANDTSTESSIETTLSTMGSRTPVVTHTSQTNASPSKEFMTLTPIRLPENYSPSRNPLLSSSRRKPKDINAKINSLNNYSPTHETIYQEKFNGISSQLTTLLENLNIIYHKIGYSSSVITTKEKTIFRDLSSLLEKFYEEAEFEMKELSSSNDLDQEIINKILIILGDNSGIETIPDLYIRNAILKQSNKNVPQSPKKPLTLLNKKLALETAKIFTLGKYIPKLITFLQYSVTLQKLIRSVNNDNLMPEESVKNTIANLPSLKEVESLLKDLMNLKDFQTNTDNISQLLKQYKKILLDGHYCTDISTNRIKSLTSAIEIYETEFKLRLQHNNEMVTEISTLVNELQINPEEDLHSHEWNTLKTSIEIVENGNLQNIKRLDSNTSISNEQLDILQLITHKYVTTKTNRLSEKKMLITKCRTLWSLLKIPETYIQDFMKQNTGLSTQVFVNLNIETDKLEQEKKHQIKQLINQALDDITGLWDTLSIEEQHREDFYQKFNCQFEPLQNIQYDENLLAICTSEIKELNEKMEIYKPILKLIDEFHSLQEDEIFLDNSSKDSSRLLSRNSHKILLKEENTRKRLTRHFPRVMAELSKKLLESEDVFQRPFLYKNQRMLDIVLDEEESFVQKYPRSRRIMGERISKIRKERIVSNSSINSKSTIGSSQSAPMTKSIDSKSFRVARRYYSDEMRTKNNNNNNSNNNTIQRKISPIRYKSNLTESDLVKNSRLLAEESKLPKFYEQDIVTYNKEAVNERRLLAPSKIVKKPLSTPGNTRPSMIRDSSSNVSLNKFSTPTLKNMPQQTGSSHGIRPTQLFPLSNSKINNISNIKISRIPTLNKPVTRRNIANNISQLQEKENSQLGRIPSDPQPQQDITAKLRSPYREPDHSVYQLSQSPDGKFKLSIQERQLDNPFDDTSLYEE</sequence>
<keyword evidence="3" id="KW-1185">Reference proteome</keyword>
<organism evidence="2 3">
    <name type="scientific">Maudiozyma saulgeensis</name>
    <dbReference type="NCBI Taxonomy" id="1789683"/>
    <lineage>
        <taxon>Eukaryota</taxon>
        <taxon>Fungi</taxon>
        <taxon>Dikarya</taxon>
        <taxon>Ascomycota</taxon>
        <taxon>Saccharomycotina</taxon>
        <taxon>Saccharomycetes</taxon>
        <taxon>Saccharomycetales</taxon>
        <taxon>Saccharomycetaceae</taxon>
        <taxon>Maudiozyma</taxon>
    </lineage>
</organism>
<dbReference type="PANTHER" id="PTHR19321">
    <property type="entry name" value="PROTEIN REGULATOR OF CYTOKINESIS 1 PRC1-RELATED"/>
    <property type="match status" value="1"/>
</dbReference>
<dbReference type="Pfam" id="PF03999">
    <property type="entry name" value="MAP65_ASE1"/>
    <property type="match status" value="1"/>
</dbReference>
<dbReference type="AlphaFoldDB" id="A0A1X7QWU0"/>
<dbReference type="Gene3D" id="1.20.58.1520">
    <property type="match status" value="1"/>
</dbReference>
<dbReference type="GO" id="GO:0051256">
    <property type="term" value="P:mitotic spindle midzone assembly"/>
    <property type="evidence" value="ECO:0007669"/>
    <property type="project" value="TreeGrafter"/>
</dbReference>
<proteinExistence type="predicted"/>
<feature type="compositionally biased region" description="Polar residues" evidence="1">
    <location>
        <begin position="792"/>
        <end position="828"/>
    </location>
</feature>
<evidence type="ECO:0000256" key="1">
    <source>
        <dbReference type="SAM" id="MobiDB-lite"/>
    </source>
</evidence>
<dbReference type="PANTHER" id="PTHR19321:SF41">
    <property type="entry name" value="FASCETTO-RELATED"/>
    <property type="match status" value="1"/>
</dbReference>
<dbReference type="GO" id="GO:0008017">
    <property type="term" value="F:microtubule binding"/>
    <property type="evidence" value="ECO:0007669"/>
    <property type="project" value="InterPro"/>
</dbReference>
<feature type="compositionally biased region" description="Polar residues" evidence="1">
    <location>
        <begin position="1"/>
        <end position="19"/>
    </location>
</feature>
<accession>A0A1X7QWU0</accession>
<feature type="region of interest" description="Disordered" evidence="1">
    <location>
        <begin position="788"/>
        <end position="837"/>
    </location>
</feature>
<feature type="compositionally biased region" description="Polar residues" evidence="1">
    <location>
        <begin position="43"/>
        <end position="60"/>
    </location>
</feature>
<feature type="region of interest" description="Disordered" evidence="1">
    <location>
        <begin position="1"/>
        <end position="90"/>
    </location>
</feature>
<dbReference type="InterPro" id="IPR007145">
    <property type="entry name" value="MAP65_Ase1_PRC1"/>
</dbReference>
<dbReference type="GO" id="GO:0005737">
    <property type="term" value="C:cytoplasm"/>
    <property type="evidence" value="ECO:0007669"/>
    <property type="project" value="TreeGrafter"/>
</dbReference>
<feature type="compositionally biased region" description="Low complexity" evidence="1">
    <location>
        <begin position="30"/>
        <end position="42"/>
    </location>
</feature>
<evidence type="ECO:0000313" key="2">
    <source>
        <dbReference type="EMBL" id="SMN17882.1"/>
    </source>
</evidence>
<protein>
    <submittedName>
        <fullName evidence="2">Similar to Saccharomyces cerevisiae YOR058C ASE1 Mitotic spindle midzone localized microtubule-associated protein (MAP) family member</fullName>
    </submittedName>
</protein>
<reference evidence="2 3" key="1">
    <citation type="submission" date="2017-04" db="EMBL/GenBank/DDBJ databases">
        <authorList>
            <person name="Afonso C.L."/>
            <person name="Miller P.J."/>
            <person name="Scott M.A."/>
            <person name="Spackman E."/>
            <person name="Goraichik I."/>
            <person name="Dimitrov K.M."/>
            <person name="Suarez D.L."/>
            <person name="Swayne D.E."/>
        </authorList>
    </citation>
    <scope>NUCLEOTIDE SEQUENCE [LARGE SCALE GENOMIC DNA]</scope>
</reference>
<evidence type="ECO:0000313" key="3">
    <source>
        <dbReference type="Proteomes" id="UP000196158"/>
    </source>
</evidence>
<feature type="compositionally biased region" description="Low complexity" evidence="1">
    <location>
        <begin position="77"/>
        <end position="86"/>
    </location>
</feature>
<feature type="region of interest" description="Disordered" evidence="1">
    <location>
        <begin position="876"/>
        <end position="942"/>
    </location>
</feature>
<dbReference type="OrthoDB" id="642895at2759"/>
<gene>
    <name evidence="2" type="ORF">KASA_0Q02552G</name>
</gene>
<dbReference type="Proteomes" id="UP000196158">
    <property type="component" value="Unassembled WGS sequence"/>
</dbReference>
<dbReference type="GO" id="GO:1990023">
    <property type="term" value="C:mitotic spindle midzone"/>
    <property type="evidence" value="ECO:0007669"/>
    <property type="project" value="TreeGrafter"/>
</dbReference>
<name>A0A1X7QWU0_9SACH</name>
<dbReference type="EMBL" id="FXLY01000002">
    <property type="protein sequence ID" value="SMN17882.1"/>
    <property type="molecule type" value="Genomic_DNA"/>
</dbReference>
<dbReference type="STRING" id="1789683.A0A1X7QWU0"/>